<sequence>MHWSFLVATPYSPLRLLLFGTVAEAAKRRERAGSAEDVFRLILMSMVVFVSIAVSRWSACR</sequence>
<name>A0A1N7RSN1_9BURK</name>
<feature type="transmembrane region" description="Helical" evidence="1">
    <location>
        <begin position="41"/>
        <end position="59"/>
    </location>
</feature>
<accession>A0A1N7RSN1</accession>
<evidence type="ECO:0000256" key="1">
    <source>
        <dbReference type="SAM" id="Phobius"/>
    </source>
</evidence>
<comment type="caution">
    <text evidence="2">The sequence shown here is derived from an EMBL/GenBank/DDBJ whole genome shotgun (WGS) entry which is preliminary data.</text>
</comment>
<proteinExistence type="predicted"/>
<evidence type="ECO:0000313" key="3">
    <source>
        <dbReference type="Proteomes" id="UP000195569"/>
    </source>
</evidence>
<keyword evidence="1" id="KW-0812">Transmembrane</keyword>
<protein>
    <submittedName>
        <fullName evidence="2">Uncharacterized protein</fullName>
    </submittedName>
</protein>
<evidence type="ECO:0000313" key="2">
    <source>
        <dbReference type="EMBL" id="SIT38120.1"/>
    </source>
</evidence>
<organism evidence="2 3">
    <name type="scientific">Paraburkholderia piptadeniae</name>
    <dbReference type="NCBI Taxonomy" id="1701573"/>
    <lineage>
        <taxon>Bacteria</taxon>
        <taxon>Pseudomonadati</taxon>
        <taxon>Pseudomonadota</taxon>
        <taxon>Betaproteobacteria</taxon>
        <taxon>Burkholderiales</taxon>
        <taxon>Burkholderiaceae</taxon>
        <taxon>Paraburkholderia</taxon>
    </lineage>
</organism>
<dbReference type="Proteomes" id="UP000195569">
    <property type="component" value="Unassembled WGS sequence"/>
</dbReference>
<reference evidence="2" key="1">
    <citation type="submission" date="2016-12" db="EMBL/GenBank/DDBJ databases">
        <authorList>
            <person name="Moulin L."/>
        </authorList>
    </citation>
    <scope>NUCLEOTIDE SEQUENCE [LARGE SCALE GENOMIC DNA]</scope>
    <source>
        <strain evidence="2">STM 7183</strain>
    </source>
</reference>
<gene>
    <name evidence="2" type="ORF">BN2476_160037</name>
</gene>
<keyword evidence="3" id="KW-1185">Reference proteome</keyword>
<dbReference type="EMBL" id="CYGY02000016">
    <property type="protein sequence ID" value="SIT38120.1"/>
    <property type="molecule type" value="Genomic_DNA"/>
</dbReference>
<keyword evidence="1" id="KW-0472">Membrane</keyword>
<dbReference type="AlphaFoldDB" id="A0A1N7RSN1"/>
<keyword evidence="1" id="KW-1133">Transmembrane helix</keyword>